<evidence type="ECO:0000313" key="2">
    <source>
        <dbReference type="EMBL" id="KAJ7769440.1"/>
    </source>
</evidence>
<evidence type="ECO:0000259" key="1">
    <source>
        <dbReference type="PROSITE" id="PS50181"/>
    </source>
</evidence>
<dbReference type="Proteomes" id="UP001215598">
    <property type="component" value="Unassembled WGS sequence"/>
</dbReference>
<feature type="domain" description="F-box" evidence="1">
    <location>
        <begin position="25"/>
        <end position="68"/>
    </location>
</feature>
<name>A0AAD7JPU8_9AGAR</name>
<sequence>MRRLLIRTYTSRLFSSTTPLAPEMPLGFTSLPAELLDGIASHVPVTDLLALCRTNQGLCDVSLRWIYHTLSPTTVVCAVKLFKVLASNQAVAAYVRILVIHLQFDELLKSFIRLMRMALLNLTSLISLKSSSSSFSTVLPFFARTRFPRLRNCQIPSCADTLVFLRLHPTLLPLLRDFCGPASLACEVVLHSPIELVTLSWDRSFDHKQKYHNVLGVFSRMPEPLRVMSNVVNAWDPALLLAIAKHLPHLTVLAIRKLFTADPGEGTLKDFYDALKTAILGLPRLLAISCTQVRGEAPSATDLALEFSVVRELGSRSATLQVCTFASNTTWCRVNTNVWYPSAANQSLAESEWRVRWLVRSAVETPAEFPGYAEEMEKGVGKVAWAAIIDDLSPSAE</sequence>
<comment type="caution">
    <text evidence="2">The sequence shown here is derived from an EMBL/GenBank/DDBJ whole genome shotgun (WGS) entry which is preliminary data.</text>
</comment>
<proteinExistence type="predicted"/>
<organism evidence="2 3">
    <name type="scientific">Mycena metata</name>
    <dbReference type="NCBI Taxonomy" id="1033252"/>
    <lineage>
        <taxon>Eukaryota</taxon>
        <taxon>Fungi</taxon>
        <taxon>Dikarya</taxon>
        <taxon>Basidiomycota</taxon>
        <taxon>Agaricomycotina</taxon>
        <taxon>Agaricomycetes</taxon>
        <taxon>Agaricomycetidae</taxon>
        <taxon>Agaricales</taxon>
        <taxon>Marasmiineae</taxon>
        <taxon>Mycenaceae</taxon>
        <taxon>Mycena</taxon>
    </lineage>
</organism>
<accession>A0AAD7JPU8</accession>
<gene>
    <name evidence="2" type="ORF">B0H16DRAFT_1779053</name>
</gene>
<dbReference type="PROSITE" id="PS50181">
    <property type="entry name" value="FBOX"/>
    <property type="match status" value="1"/>
</dbReference>
<protein>
    <recommendedName>
        <fullName evidence="1">F-box domain-containing protein</fullName>
    </recommendedName>
</protein>
<evidence type="ECO:0000313" key="3">
    <source>
        <dbReference type="Proteomes" id="UP001215598"/>
    </source>
</evidence>
<reference evidence="2" key="1">
    <citation type="submission" date="2023-03" db="EMBL/GenBank/DDBJ databases">
        <title>Massive genome expansion in bonnet fungi (Mycena s.s.) driven by repeated elements and novel gene families across ecological guilds.</title>
        <authorList>
            <consortium name="Lawrence Berkeley National Laboratory"/>
            <person name="Harder C.B."/>
            <person name="Miyauchi S."/>
            <person name="Viragh M."/>
            <person name="Kuo A."/>
            <person name="Thoen E."/>
            <person name="Andreopoulos B."/>
            <person name="Lu D."/>
            <person name="Skrede I."/>
            <person name="Drula E."/>
            <person name="Henrissat B."/>
            <person name="Morin E."/>
            <person name="Kohler A."/>
            <person name="Barry K."/>
            <person name="LaButti K."/>
            <person name="Morin E."/>
            <person name="Salamov A."/>
            <person name="Lipzen A."/>
            <person name="Mereny Z."/>
            <person name="Hegedus B."/>
            <person name="Baldrian P."/>
            <person name="Stursova M."/>
            <person name="Weitz H."/>
            <person name="Taylor A."/>
            <person name="Grigoriev I.V."/>
            <person name="Nagy L.G."/>
            <person name="Martin F."/>
            <person name="Kauserud H."/>
        </authorList>
    </citation>
    <scope>NUCLEOTIDE SEQUENCE</scope>
    <source>
        <strain evidence="2">CBHHK182m</strain>
    </source>
</reference>
<dbReference type="AlphaFoldDB" id="A0AAD7JPU8"/>
<dbReference type="InterPro" id="IPR001810">
    <property type="entry name" value="F-box_dom"/>
</dbReference>
<keyword evidence="3" id="KW-1185">Reference proteome</keyword>
<dbReference type="EMBL" id="JARKIB010000018">
    <property type="protein sequence ID" value="KAJ7769440.1"/>
    <property type="molecule type" value="Genomic_DNA"/>
</dbReference>